<dbReference type="AlphaFoldDB" id="A0A6G0JBS5"/>
<reference evidence="1 2" key="1">
    <citation type="submission" date="2019-07" db="EMBL/GenBank/DDBJ databases">
        <title>Chromosome genome assembly for large yellow croaker.</title>
        <authorList>
            <person name="Xiao S."/>
        </authorList>
    </citation>
    <scope>NUCLEOTIDE SEQUENCE [LARGE SCALE GENOMIC DNA]</scope>
    <source>
        <strain evidence="1">JMULYC20181020</strain>
        <tissue evidence="1">Muscle</tissue>
    </source>
</reference>
<dbReference type="SUPFAM" id="SSF53098">
    <property type="entry name" value="Ribonuclease H-like"/>
    <property type="match status" value="1"/>
</dbReference>
<evidence type="ECO:0000313" key="2">
    <source>
        <dbReference type="Proteomes" id="UP000424527"/>
    </source>
</evidence>
<dbReference type="EMBL" id="REGW02000001">
    <property type="protein sequence ID" value="KAE8301170.1"/>
    <property type="molecule type" value="Genomic_DNA"/>
</dbReference>
<evidence type="ECO:0008006" key="3">
    <source>
        <dbReference type="Google" id="ProtNLM"/>
    </source>
</evidence>
<dbReference type="Proteomes" id="UP000424527">
    <property type="component" value="Unassembled WGS sequence"/>
</dbReference>
<comment type="caution">
    <text evidence="1">The sequence shown here is derived from an EMBL/GenBank/DDBJ whole genome shotgun (WGS) entry which is preliminary data.</text>
</comment>
<organism evidence="1 2">
    <name type="scientific">Larimichthys crocea</name>
    <name type="common">Large yellow croaker</name>
    <name type="synonym">Pseudosciaena crocea</name>
    <dbReference type="NCBI Taxonomy" id="215358"/>
    <lineage>
        <taxon>Eukaryota</taxon>
        <taxon>Metazoa</taxon>
        <taxon>Chordata</taxon>
        <taxon>Craniata</taxon>
        <taxon>Vertebrata</taxon>
        <taxon>Euteleostomi</taxon>
        <taxon>Actinopterygii</taxon>
        <taxon>Neopterygii</taxon>
        <taxon>Teleostei</taxon>
        <taxon>Neoteleostei</taxon>
        <taxon>Acanthomorphata</taxon>
        <taxon>Eupercaria</taxon>
        <taxon>Sciaenidae</taxon>
        <taxon>Larimichthys</taxon>
    </lineage>
</organism>
<proteinExistence type="predicted"/>
<gene>
    <name evidence="1" type="ORF">D5F01_LYC01337</name>
</gene>
<dbReference type="InterPro" id="IPR012337">
    <property type="entry name" value="RNaseH-like_sf"/>
</dbReference>
<protein>
    <recommendedName>
        <fullName evidence="3">Zinc finger BED domain-containing protein 1</fullName>
    </recommendedName>
</protein>
<sequence>MDVITRWNSSLDMLERYLEQQEAIAASLASPQIKHNARDIDTLDSSYIRVAEDLVKLLKPLKTATTVLCDEKTPTVSLIVPLKSMIQQSMAPNEDDSTAIANTKSAILNNISGRYSEDVYHCLLECTALDPRFRALPQLDHGQREAVFLRVQDKAKQLEQNQITDWRRLVPGEQQVKIPQIKNRGLQELSCKWKNLLPRGQHLKIYLGTHFLLSQQISPYRE</sequence>
<dbReference type="PANTHER" id="PTHR46169">
    <property type="entry name" value="DNA REPLICATION-RELATED ELEMENT FACTOR, ISOFORM A"/>
    <property type="match status" value="1"/>
</dbReference>
<evidence type="ECO:0000313" key="1">
    <source>
        <dbReference type="EMBL" id="KAE8301170.1"/>
    </source>
</evidence>
<accession>A0A6G0JBS5</accession>
<dbReference type="PANTHER" id="PTHR46169:SF29">
    <property type="entry name" value="DNA REPLICATION-RELATED ELEMENT FACTOR, ISOFORM A"/>
    <property type="match status" value="1"/>
</dbReference>
<keyword evidence="2" id="KW-1185">Reference proteome</keyword>
<dbReference type="GO" id="GO:0006357">
    <property type="term" value="P:regulation of transcription by RNA polymerase II"/>
    <property type="evidence" value="ECO:0007669"/>
    <property type="project" value="TreeGrafter"/>
</dbReference>
<dbReference type="InterPro" id="IPR052717">
    <property type="entry name" value="Vacuolar_transposase_reg"/>
</dbReference>
<dbReference type="GO" id="GO:0005634">
    <property type="term" value="C:nucleus"/>
    <property type="evidence" value="ECO:0007669"/>
    <property type="project" value="TreeGrafter"/>
</dbReference>
<name>A0A6G0JBS5_LARCR</name>